<name>A0ABQ4BBM7_9ACTN</name>
<dbReference type="InterPro" id="IPR003594">
    <property type="entry name" value="HATPase_dom"/>
</dbReference>
<evidence type="ECO:0000256" key="2">
    <source>
        <dbReference type="ARBA" id="ARBA00012438"/>
    </source>
</evidence>
<dbReference type="NCBIfam" id="TIGR00229">
    <property type="entry name" value="sensory_box"/>
    <property type="match status" value="1"/>
</dbReference>
<evidence type="ECO:0000313" key="13">
    <source>
        <dbReference type="Proteomes" id="UP000624709"/>
    </source>
</evidence>
<keyword evidence="3" id="KW-0597">Phosphoprotein</keyword>
<dbReference type="PANTHER" id="PTHR43065:SF50">
    <property type="entry name" value="HISTIDINE KINASE"/>
    <property type="match status" value="1"/>
</dbReference>
<feature type="transmembrane region" description="Helical" evidence="9">
    <location>
        <begin position="78"/>
        <end position="105"/>
    </location>
</feature>
<feature type="transmembrane region" description="Helical" evidence="9">
    <location>
        <begin position="48"/>
        <end position="66"/>
    </location>
</feature>
<keyword evidence="4" id="KW-0808">Transferase</keyword>
<dbReference type="Gene3D" id="3.30.565.10">
    <property type="entry name" value="Histidine kinase-like ATPase, C-terminal domain"/>
    <property type="match status" value="1"/>
</dbReference>
<dbReference type="SUPFAM" id="SSF55781">
    <property type="entry name" value="GAF domain-like"/>
    <property type="match status" value="1"/>
</dbReference>
<protein>
    <recommendedName>
        <fullName evidence="2">histidine kinase</fullName>
        <ecNumber evidence="2">2.7.13.3</ecNumber>
    </recommendedName>
</protein>
<dbReference type="Pfam" id="PF00989">
    <property type="entry name" value="PAS"/>
    <property type="match status" value="1"/>
</dbReference>
<keyword evidence="6" id="KW-0418">Kinase</keyword>
<feature type="transmembrane region" description="Helical" evidence="9">
    <location>
        <begin position="21"/>
        <end position="42"/>
    </location>
</feature>
<dbReference type="InterPro" id="IPR035965">
    <property type="entry name" value="PAS-like_dom_sf"/>
</dbReference>
<evidence type="ECO:0000256" key="3">
    <source>
        <dbReference type="ARBA" id="ARBA00022553"/>
    </source>
</evidence>
<comment type="catalytic activity">
    <reaction evidence="1">
        <text>ATP + protein L-histidine = ADP + protein N-phospho-L-histidine.</text>
        <dbReference type="EC" id="2.7.13.3"/>
    </reaction>
</comment>
<keyword evidence="13" id="KW-1185">Reference proteome</keyword>
<evidence type="ECO:0000256" key="1">
    <source>
        <dbReference type="ARBA" id="ARBA00000085"/>
    </source>
</evidence>
<sequence length="717" mass="76430">MGGYARRVISHCTREHDSMLGQVRTLFLALCLIWTLVGLGWADLNRQGGPYVTLGAVTAVLVPLIVGYRRGGFPRWTWFVEGVGVCLIATNSGHSITFGLLFVWVNFRALYGSLTDHLIGGGTILGILVAGVAFLDIPASDALSMLVAALLGLIVNHVLARGIQGRDRAAIRERAVAKAGAEFAATNSRTEATAVAVKAALTMDPDTRATLIAIVAGGNARIIGADGEVRPEVVGSVAPVDQLGDEVRAALVPGGFALVSGEAATHLARVFELPPVAAVAVAPLAVHDDVFGMIVLLLTRRPPDDLEAALTTLADAAAMTLDQQLSRSRLKIVVEHSPDALILASERGVIRFVNPAAERLLDRPAAELLGSNLRLLLNPDDLATTLAARSAVAQTCRVRGREDQAWTETEAVVEYVTEHDGSRSIVFNARDVSERRRLEMELQHAQKLQSVGRLAAGIAHEINTPIQFIGDNVHFIEEAFSGFATVLDAYEKNLRHGGPATAIESAIEEADFEYLWAETPIAIRQCLEGITQVAHIVRAMKAFGHPGSDEKKCANLNEAIQNTIIVAANEIKFVADVTTDLADLPMVPCQVGDINQTMLNLIINAAHAIEAADRGRGTIHITTQVQHDHAVIEVADTGTGVPAEIADKLFDPFFTTKDVGAGTGQGLALVRTLVVDRHGGEVDFTSEPGAGTTFRVRLPLQDPAASHHDENIVEAAA</sequence>
<evidence type="ECO:0000256" key="6">
    <source>
        <dbReference type="ARBA" id="ARBA00022777"/>
    </source>
</evidence>
<evidence type="ECO:0000256" key="7">
    <source>
        <dbReference type="ARBA" id="ARBA00022840"/>
    </source>
</evidence>
<dbReference type="Proteomes" id="UP000624709">
    <property type="component" value="Unassembled WGS sequence"/>
</dbReference>
<dbReference type="Gene3D" id="3.30.450.20">
    <property type="entry name" value="PAS domain"/>
    <property type="match status" value="1"/>
</dbReference>
<comment type="caution">
    <text evidence="12">The sequence shown here is derived from an EMBL/GenBank/DDBJ whole genome shotgun (WGS) entry which is preliminary data.</text>
</comment>
<gene>
    <name evidence="12" type="ORF">Apa02nite_042120</name>
</gene>
<dbReference type="SMART" id="SM00091">
    <property type="entry name" value="PAS"/>
    <property type="match status" value="1"/>
</dbReference>
<dbReference type="PROSITE" id="PS50112">
    <property type="entry name" value="PAS"/>
    <property type="match status" value="1"/>
</dbReference>
<dbReference type="EMBL" id="BOMS01000057">
    <property type="protein sequence ID" value="GIE68104.1"/>
    <property type="molecule type" value="Genomic_DNA"/>
</dbReference>
<evidence type="ECO:0000256" key="8">
    <source>
        <dbReference type="ARBA" id="ARBA00023012"/>
    </source>
</evidence>
<dbReference type="SMART" id="SM00387">
    <property type="entry name" value="HATPase_c"/>
    <property type="match status" value="1"/>
</dbReference>
<dbReference type="InterPro" id="IPR000014">
    <property type="entry name" value="PAS"/>
</dbReference>
<dbReference type="Gene3D" id="1.10.287.130">
    <property type="match status" value="1"/>
</dbReference>
<keyword evidence="9" id="KW-1133">Transmembrane helix</keyword>
<dbReference type="InterPro" id="IPR004358">
    <property type="entry name" value="Sig_transdc_His_kin-like_C"/>
</dbReference>
<keyword evidence="9" id="KW-0472">Membrane</keyword>
<dbReference type="PRINTS" id="PR00344">
    <property type="entry name" value="BCTRLSENSOR"/>
</dbReference>
<organism evidence="12 13">
    <name type="scientific">Actinoplanes palleronii</name>
    <dbReference type="NCBI Taxonomy" id="113570"/>
    <lineage>
        <taxon>Bacteria</taxon>
        <taxon>Bacillati</taxon>
        <taxon>Actinomycetota</taxon>
        <taxon>Actinomycetes</taxon>
        <taxon>Micromonosporales</taxon>
        <taxon>Micromonosporaceae</taxon>
        <taxon>Actinoplanes</taxon>
    </lineage>
</organism>
<evidence type="ECO:0000256" key="5">
    <source>
        <dbReference type="ARBA" id="ARBA00022741"/>
    </source>
</evidence>
<dbReference type="InterPro" id="IPR013767">
    <property type="entry name" value="PAS_fold"/>
</dbReference>
<dbReference type="InterPro" id="IPR005467">
    <property type="entry name" value="His_kinase_dom"/>
</dbReference>
<evidence type="ECO:0000256" key="9">
    <source>
        <dbReference type="SAM" id="Phobius"/>
    </source>
</evidence>
<dbReference type="SUPFAM" id="SSF55874">
    <property type="entry name" value="ATPase domain of HSP90 chaperone/DNA topoisomerase II/histidine kinase"/>
    <property type="match status" value="1"/>
</dbReference>
<keyword evidence="5" id="KW-0547">Nucleotide-binding</keyword>
<keyword evidence="9" id="KW-0812">Transmembrane</keyword>
<evidence type="ECO:0000259" key="10">
    <source>
        <dbReference type="PROSITE" id="PS50109"/>
    </source>
</evidence>
<evidence type="ECO:0000256" key="4">
    <source>
        <dbReference type="ARBA" id="ARBA00022679"/>
    </source>
</evidence>
<proteinExistence type="predicted"/>
<dbReference type="SUPFAM" id="SSF55785">
    <property type="entry name" value="PYP-like sensor domain (PAS domain)"/>
    <property type="match status" value="1"/>
</dbReference>
<feature type="domain" description="PAS" evidence="11">
    <location>
        <begin position="326"/>
        <end position="381"/>
    </location>
</feature>
<feature type="transmembrane region" description="Helical" evidence="9">
    <location>
        <begin position="117"/>
        <end position="135"/>
    </location>
</feature>
<dbReference type="PANTHER" id="PTHR43065">
    <property type="entry name" value="SENSOR HISTIDINE KINASE"/>
    <property type="match status" value="1"/>
</dbReference>
<feature type="domain" description="Histidine kinase" evidence="10">
    <location>
        <begin position="457"/>
        <end position="702"/>
    </location>
</feature>
<dbReference type="Pfam" id="PF02518">
    <property type="entry name" value="HATPase_c"/>
    <property type="match status" value="1"/>
</dbReference>
<dbReference type="InterPro" id="IPR036890">
    <property type="entry name" value="HATPase_C_sf"/>
</dbReference>
<dbReference type="EC" id="2.7.13.3" evidence="2"/>
<evidence type="ECO:0000259" key="11">
    <source>
        <dbReference type="PROSITE" id="PS50112"/>
    </source>
</evidence>
<reference evidence="12 13" key="1">
    <citation type="submission" date="2021-01" db="EMBL/GenBank/DDBJ databases">
        <title>Whole genome shotgun sequence of Actinoplanes palleronii NBRC 14916.</title>
        <authorList>
            <person name="Komaki H."/>
            <person name="Tamura T."/>
        </authorList>
    </citation>
    <scope>NUCLEOTIDE SEQUENCE [LARGE SCALE GENOMIC DNA]</scope>
    <source>
        <strain evidence="12 13">NBRC 14916</strain>
    </source>
</reference>
<evidence type="ECO:0000313" key="12">
    <source>
        <dbReference type="EMBL" id="GIE68104.1"/>
    </source>
</evidence>
<keyword evidence="7" id="KW-0067">ATP-binding</keyword>
<keyword evidence="8" id="KW-0902">Two-component regulatory system</keyword>
<dbReference type="PROSITE" id="PS50109">
    <property type="entry name" value="HIS_KIN"/>
    <property type="match status" value="1"/>
</dbReference>
<feature type="transmembrane region" description="Helical" evidence="9">
    <location>
        <begin position="142"/>
        <end position="160"/>
    </location>
</feature>
<accession>A0ABQ4BBM7</accession>